<feature type="region of interest" description="Disordered" evidence="2">
    <location>
        <begin position="1"/>
        <end position="25"/>
    </location>
</feature>
<sequence>MGTSDTAGRSAGGGPGPGPGAPPGHRIVDAQVQLGSQLAIPRAFLEYQAANAHHRLTAYGHSVRPQRMLDRVLSVHQDDDADRLVAELDEAGVDEAFLVVPDYSHVARCALTPAELAGHLDQVNRRHPGRFRVFWGVDPRGGKDGLDLFERCVTDYGFAGLKLYPLCGYSPSDRRLYPYFELCEERGLPVLSHTGPGWGQLDFEYGMPLLLDEAARDFPGVNFILGHGGVTHVDEATYLCAHRPNVHLDISQFHSVLAADGWQAHLNRLFRLGISHKILFGTCWPSYRLSESLPGLVAAFAKGQPAVAGIKEADRRMIMGGNSLRLVGAARTETRGHAPGTTNDTITERGGRA</sequence>
<dbReference type="RefSeq" id="WP_190117109.1">
    <property type="nucleotide sequence ID" value="NZ_BMVR01000007.1"/>
</dbReference>
<dbReference type="Pfam" id="PF04909">
    <property type="entry name" value="Amidohydro_2"/>
    <property type="match status" value="1"/>
</dbReference>
<dbReference type="Gene3D" id="3.20.20.140">
    <property type="entry name" value="Metal-dependent hydrolases"/>
    <property type="match status" value="1"/>
</dbReference>
<evidence type="ECO:0000313" key="4">
    <source>
        <dbReference type="EMBL" id="MBJ3812784.1"/>
    </source>
</evidence>
<keyword evidence="5" id="KW-1185">Reference proteome</keyword>
<dbReference type="InterPro" id="IPR032466">
    <property type="entry name" value="Metal_Hydrolase"/>
</dbReference>
<dbReference type="SUPFAM" id="SSF51556">
    <property type="entry name" value="Metallo-dependent hydrolases"/>
    <property type="match status" value="1"/>
</dbReference>
<dbReference type="CDD" id="cd01292">
    <property type="entry name" value="metallo-dependent_hydrolases"/>
    <property type="match status" value="1"/>
</dbReference>
<organism evidence="4 5">
    <name type="scientific">Streptomyces flavofungini</name>
    <dbReference type="NCBI Taxonomy" id="68200"/>
    <lineage>
        <taxon>Bacteria</taxon>
        <taxon>Bacillati</taxon>
        <taxon>Actinomycetota</taxon>
        <taxon>Actinomycetes</taxon>
        <taxon>Kitasatosporales</taxon>
        <taxon>Streptomycetaceae</taxon>
        <taxon>Streptomyces</taxon>
    </lineage>
</organism>
<dbReference type="InterPro" id="IPR032465">
    <property type="entry name" value="ACMSD"/>
</dbReference>
<evidence type="ECO:0000256" key="1">
    <source>
        <dbReference type="ARBA" id="ARBA00023239"/>
    </source>
</evidence>
<accession>A0ABS0XHV1</accession>
<evidence type="ECO:0000313" key="5">
    <source>
        <dbReference type="Proteomes" id="UP000634780"/>
    </source>
</evidence>
<dbReference type="InterPro" id="IPR006680">
    <property type="entry name" value="Amidohydro-rel"/>
</dbReference>
<name>A0ABS0XHV1_9ACTN</name>
<gene>
    <name evidence="4" type="ORF">JGB26_37925</name>
</gene>
<keyword evidence="1" id="KW-0456">Lyase</keyword>
<reference evidence="4 5" key="1">
    <citation type="submission" date="2020-12" db="EMBL/GenBank/DDBJ databases">
        <title>Streptomyces typhae sp. nov., a novel endophytic actinomycete isolated from the root of cattail pollen (Typha angustifolia L.).</title>
        <authorList>
            <person name="Peng C."/>
            <person name="Liu C."/>
        </authorList>
    </citation>
    <scope>NUCLEOTIDE SEQUENCE [LARGE SCALE GENOMIC DNA]</scope>
    <source>
        <strain evidence="4 5">JCM 4753</strain>
    </source>
</reference>
<comment type="caution">
    <text evidence="4">The sequence shown here is derived from an EMBL/GenBank/DDBJ whole genome shotgun (WGS) entry which is preliminary data.</text>
</comment>
<feature type="region of interest" description="Disordered" evidence="2">
    <location>
        <begin position="331"/>
        <end position="353"/>
    </location>
</feature>
<feature type="domain" description="Amidohydrolase-related" evidence="3">
    <location>
        <begin position="106"/>
        <end position="328"/>
    </location>
</feature>
<dbReference type="Proteomes" id="UP000634780">
    <property type="component" value="Unassembled WGS sequence"/>
</dbReference>
<protein>
    <submittedName>
        <fullName evidence="4">Amidohydrolase</fullName>
    </submittedName>
</protein>
<dbReference type="PANTHER" id="PTHR21240">
    <property type="entry name" value="2-AMINO-3-CARBOXYLMUCONATE-6-SEMIALDEHYDE DECARBOXYLASE"/>
    <property type="match status" value="1"/>
</dbReference>
<proteinExistence type="predicted"/>
<evidence type="ECO:0000259" key="3">
    <source>
        <dbReference type="Pfam" id="PF04909"/>
    </source>
</evidence>
<evidence type="ECO:0000256" key="2">
    <source>
        <dbReference type="SAM" id="MobiDB-lite"/>
    </source>
</evidence>
<dbReference type="EMBL" id="JAEKOZ010000043">
    <property type="protein sequence ID" value="MBJ3812784.1"/>
    <property type="molecule type" value="Genomic_DNA"/>
</dbReference>